<protein>
    <submittedName>
        <fullName evidence="3">SRPBCC family protein</fullName>
    </submittedName>
</protein>
<proteinExistence type="inferred from homology"/>
<comment type="similarity">
    <text evidence="1">Belongs to the AHA1 family.</text>
</comment>
<organism evidence="3 4">
    <name type="scientific">Pseudonocardia kongjuensis</name>
    <dbReference type="NCBI Taxonomy" id="102227"/>
    <lineage>
        <taxon>Bacteria</taxon>
        <taxon>Bacillati</taxon>
        <taxon>Actinomycetota</taxon>
        <taxon>Actinomycetes</taxon>
        <taxon>Pseudonocardiales</taxon>
        <taxon>Pseudonocardiaceae</taxon>
        <taxon>Pseudonocardia</taxon>
    </lineage>
</organism>
<evidence type="ECO:0000313" key="4">
    <source>
        <dbReference type="Proteomes" id="UP001501414"/>
    </source>
</evidence>
<dbReference type="RefSeq" id="WP_344020113.1">
    <property type="nucleotide sequence ID" value="NZ_BAAAJK010000006.1"/>
</dbReference>
<comment type="caution">
    <text evidence="3">The sequence shown here is derived from an EMBL/GenBank/DDBJ whole genome shotgun (WGS) entry which is preliminary data.</text>
</comment>
<evidence type="ECO:0000313" key="3">
    <source>
        <dbReference type="EMBL" id="GAA1385038.1"/>
    </source>
</evidence>
<dbReference type="InterPro" id="IPR013538">
    <property type="entry name" value="ASHA1/2-like_C"/>
</dbReference>
<evidence type="ECO:0000259" key="2">
    <source>
        <dbReference type="Pfam" id="PF08327"/>
    </source>
</evidence>
<accession>A0ABP4IFE9</accession>
<dbReference type="SUPFAM" id="SSF55961">
    <property type="entry name" value="Bet v1-like"/>
    <property type="match status" value="1"/>
</dbReference>
<dbReference type="Gene3D" id="3.30.530.20">
    <property type="match status" value="1"/>
</dbReference>
<keyword evidence="4" id="KW-1185">Reference proteome</keyword>
<feature type="domain" description="Activator of Hsp90 ATPase homologue 1/2-like C-terminal" evidence="2">
    <location>
        <begin position="37"/>
        <end position="158"/>
    </location>
</feature>
<dbReference type="InterPro" id="IPR023393">
    <property type="entry name" value="START-like_dom_sf"/>
</dbReference>
<gene>
    <name evidence="3" type="ORF">GCM10009613_16770</name>
</gene>
<dbReference type="EMBL" id="BAAAJK010000006">
    <property type="protein sequence ID" value="GAA1385038.1"/>
    <property type="molecule type" value="Genomic_DNA"/>
</dbReference>
<dbReference type="Proteomes" id="UP001501414">
    <property type="component" value="Unassembled WGS sequence"/>
</dbReference>
<reference evidence="4" key="1">
    <citation type="journal article" date="2019" name="Int. J. Syst. Evol. Microbiol.">
        <title>The Global Catalogue of Microorganisms (GCM) 10K type strain sequencing project: providing services to taxonomists for standard genome sequencing and annotation.</title>
        <authorList>
            <consortium name="The Broad Institute Genomics Platform"/>
            <consortium name="The Broad Institute Genome Sequencing Center for Infectious Disease"/>
            <person name="Wu L."/>
            <person name="Ma J."/>
        </authorList>
    </citation>
    <scope>NUCLEOTIDE SEQUENCE [LARGE SCALE GENOMIC DNA]</scope>
    <source>
        <strain evidence="4">JCM 11896</strain>
    </source>
</reference>
<sequence>MTMKDVLDELAATRRTMGTAELPAGDAYTIELRRHYDAHPDDVWDALTSPERLSRWLGPVSGDLRPGGTFALDGGEHGDILRCEPPHLLRVSWMFGPEADEWPGTSEVEVRLSPGPSGGTAFELVHAAAVGEPMFPTYGPGAGGVGWDLHLLALATLLGGGGTLDHEKFQASPDGREFSRRSAAAWGEAHLAGGGDPDQVAAAVEATTAFYLPDPNAPTGTGPR</sequence>
<evidence type="ECO:0000256" key="1">
    <source>
        <dbReference type="ARBA" id="ARBA00006817"/>
    </source>
</evidence>
<dbReference type="Pfam" id="PF08327">
    <property type="entry name" value="AHSA1"/>
    <property type="match status" value="1"/>
</dbReference>
<name>A0ABP4IFE9_9PSEU</name>